<dbReference type="Proteomes" id="UP000235220">
    <property type="component" value="Chromosome 6"/>
</dbReference>
<evidence type="ECO:0000256" key="2">
    <source>
        <dbReference type="ARBA" id="ARBA00022527"/>
    </source>
</evidence>
<evidence type="ECO:0000313" key="22">
    <source>
        <dbReference type="RefSeq" id="XP_018856526.1"/>
    </source>
</evidence>
<keyword evidence="2" id="KW-0723">Serine/threonine-protein kinase</keyword>
<evidence type="ECO:0000256" key="12">
    <source>
        <dbReference type="ARBA" id="ARBA00022989"/>
    </source>
</evidence>
<evidence type="ECO:0000256" key="19">
    <source>
        <dbReference type="PROSITE-ProRule" id="PRU00076"/>
    </source>
</evidence>
<dbReference type="Gene3D" id="2.10.25.10">
    <property type="entry name" value="Laminin"/>
    <property type="match status" value="2"/>
</dbReference>
<evidence type="ECO:0000256" key="11">
    <source>
        <dbReference type="ARBA" id="ARBA00022840"/>
    </source>
</evidence>
<evidence type="ECO:0000256" key="7">
    <source>
        <dbReference type="ARBA" id="ARBA00022729"/>
    </source>
</evidence>
<dbReference type="SMART" id="SM00181">
    <property type="entry name" value="EGF"/>
    <property type="match status" value="2"/>
</dbReference>
<evidence type="ECO:0000256" key="14">
    <source>
        <dbReference type="ARBA" id="ARBA00023157"/>
    </source>
</evidence>
<protein>
    <submittedName>
        <fullName evidence="22">Wall-associated receptor kinase 2-like</fullName>
    </submittedName>
</protein>
<keyword evidence="9 20" id="KW-0547">Nucleotide-binding</keyword>
<evidence type="ECO:0000256" key="5">
    <source>
        <dbReference type="ARBA" id="ARBA00022679"/>
    </source>
</evidence>
<dbReference type="PROSITE" id="PS50026">
    <property type="entry name" value="EGF_3"/>
    <property type="match status" value="1"/>
</dbReference>
<comment type="subcellular location">
    <subcellularLocation>
        <location evidence="1">Membrane</location>
        <topology evidence="1">Single-pass type I membrane protein</topology>
    </subcellularLocation>
</comment>
<dbReference type="GO" id="GO:0005509">
    <property type="term" value="F:calcium ion binding"/>
    <property type="evidence" value="ECO:0007669"/>
    <property type="project" value="InterPro"/>
</dbReference>
<dbReference type="PANTHER" id="PTHR27005:SF468">
    <property type="entry name" value="OS01G0310500 PROTEIN"/>
    <property type="match status" value="1"/>
</dbReference>
<evidence type="ECO:0000256" key="18">
    <source>
        <dbReference type="ARBA" id="ARBA00058961"/>
    </source>
</evidence>
<keyword evidence="21" id="KW-1185">Reference proteome</keyword>
<keyword evidence="14" id="KW-1015">Disulfide bond</keyword>
<dbReference type="PROSITE" id="PS00107">
    <property type="entry name" value="PROTEIN_KINASE_ATP"/>
    <property type="match status" value="1"/>
</dbReference>
<dbReference type="SUPFAM" id="SSF56112">
    <property type="entry name" value="Protein kinase-like (PK-like)"/>
    <property type="match status" value="1"/>
</dbReference>
<dbReference type="InterPro" id="IPR045274">
    <property type="entry name" value="WAK-like"/>
</dbReference>
<keyword evidence="10" id="KW-0418">Kinase</keyword>
<dbReference type="SMART" id="SM00179">
    <property type="entry name" value="EGF_CA"/>
    <property type="match status" value="1"/>
</dbReference>
<dbReference type="Gramene" id="Jr06_02970_p1">
    <property type="protein sequence ID" value="cds.Jr06_02970_p1"/>
    <property type="gene ID" value="Jr06_02970"/>
</dbReference>
<evidence type="ECO:0000313" key="21">
    <source>
        <dbReference type="Proteomes" id="UP000235220"/>
    </source>
</evidence>
<evidence type="ECO:0000256" key="17">
    <source>
        <dbReference type="ARBA" id="ARBA00047951"/>
    </source>
</evidence>
<evidence type="ECO:0000256" key="15">
    <source>
        <dbReference type="ARBA" id="ARBA00023180"/>
    </source>
</evidence>
<dbReference type="RefSeq" id="XP_018856526.1">
    <property type="nucleotide sequence ID" value="XM_019000981.2"/>
</dbReference>
<keyword evidence="11 20" id="KW-0067">ATP-binding</keyword>
<evidence type="ECO:0000256" key="10">
    <source>
        <dbReference type="ARBA" id="ARBA00022777"/>
    </source>
</evidence>
<gene>
    <name evidence="22" type="primary">LOC109018797</name>
</gene>
<dbReference type="InterPro" id="IPR000152">
    <property type="entry name" value="EGF-type_Asp/Asn_hydroxyl_site"/>
</dbReference>
<dbReference type="KEGG" id="jre:109018797"/>
<comment type="catalytic activity">
    <reaction evidence="17">
        <text>L-threonyl-[protein] + ATP = O-phospho-L-threonyl-[protein] + ADP + H(+)</text>
        <dbReference type="Rhea" id="RHEA:46608"/>
        <dbReference type="Rhea" id="RHEA-COMP:11060"/>
        <dbReference type="Rhea" id="RHEA-COMP:11605"/>
        <dbReference type="ChEBI" id="CHEBI:15378"/>
        <dbReference type="ChEBI" id="CHEBI:30013"/>
        <dbReference type="ChEBI" id="CHEBI:30616"/>
        <dbReference type="ChEBI" id="CHEBI:61977"/>
        <dbReference type="ChEBI" id="CHEBI:456216"/>
    </reaction>
</comment>
<evidence type="ECO:0000256" key="3">
    <source>
        <dbReference type="ARBA" id="ARBA00022536"/>
    </source>
</evidence>
<dbReference type="PANTHER" id="PTHR27005">
    <property type="entry name" value="WALL-ASSOCIATED RECEPTOR KINASE-LIKE 21"/>
    <property type="match status" value="1"/>
</dbReference>
<evidence type="ECO:0000256" key="20">
    <source>
        <dbReference type="PROSITE-ProRule" id="PRU10141"/>
    </source>
</evidence>
<dbReference type="PROSITE" id="PS50011">
    <property type="entry name" value="PROTEIN_KINASE_DOM"/>
    <property type="match status" value="1"/>
</dbReference>
<comment type="caution">
    <text evidence="19">Lacks conserved residue(s) required for the propagation of feature annotation.</text>
</comment>
<evidence type="ECO:0000256" key="9">
    <source>
        <dbReference type="ARBA" id="ARBA00022741"/>
    </source>
</evidence>
<dbReference type="InterPro" id="IPR025287">
    <property type="entry name" value="WAK_GUB"/>
</dbReference>
<keyword evidence="6" id="KW-0812">Transmembrane</keyword>
<dbReference type="InterPro" id="IPR008271">
    <property type="entry name" value="Ser/Thr_kinase_AS"/>
</dbReference>
<keyword evidence="3 19" id="KW-0245">EGF-like domain</keyword>
<dbReference type="CDD" id="cd14066">
    <property type="entry name" value="STKc_IRAK"/>
    <property type="match status" value="1"/>
</dbReference>
<accession>A0A2I4HK36</accession>
<dbReference type="Pfam" id="PF13947">
    <property type="entry name" value="GUB_WAK_bind"/>
    <property type="match status" value="1"/>
</dbReference>
<comment type="function">
    <text evidence="18">Serine/threonine-protein kinase that may function as a signaling receptor of extracellular matrix component. Binding to pectin may have significance in the control of cell expansion, morphogenesis and development.</text>
</comment>
<dbReference type="InterPro" id="IPR049883">
    <property type="entry name" value="NOTCH1_EGF-like"/>
</dbReference>
<evidence type="ECO:0000256" key="13">
    <source>
        <dbReference type="ARBA" id="ARBA00023136"/>
    </source>
</evidence>
<organism evidence="21 22">
    <name type="scientific">Juglans regia</name>
    <name type="common">English walnut</name>
    <dbReference type="NCBI Taxonomy" id="51240"/>
    <lineage>
        <taxon>Eukaryota</taxon>
        <taxon>Viridiplantae</taxon>
        <taxon>Streptophyta</taxon>
        <taxon>Embryophyta</taxon>
        <taxon>Tracheophyta</taxon>
        <taxon>Spermatophyta</taxon>
        <taxon>Magnoliopsida</taxon>
        <taxon>eudicotyledons</taxon>
        <taxon>Gunneridae</taxon>
        <taxon>Pentapetalae</taxon>
        <taxon>rosids</taxon>
        <taxon>fabids</taxon>
        <taxon>Fagales</taxon>
        <taxon>Juglandaceae</taxon>
        <taxon>Juglans</taxon>
    </lineage>
</organism>
<dbReference type="InterPro" id="IPR018097">
    <property type="entry name" value="EGF_Ca-bd_CS"/>
</dbReference>
<feature type="binding site" evidence="20">
    <location>
        <position position="449"/>
    </location>
    <ligand>
        <name>ATP</name>
        <dbReference type="ChEBI" id="CHEBI:30616"/>
    </ligand>
</feature>
<reference evidence="22" key="1">
    <citation type="submission" date="2025-08" db="UniProtKB">
        <authorList>
            <consortium name="RefSeq"/>
        </authorList>
    </citation>
    <scope>IDENTIFICATION</scope>
    <source>
        <tissue evidence="22">Leaves</tissue>
    </source>
</reference>
<dbReference type="InterPro" id="IPR000742">
    <property type="entry name" value="EGF"/>
</dbReference>
<dbReference type="SMART" id="SM00220">
    <property type="entry name" value="S_TKc"/>
    <property type="match status" value="1"/>
</dbReference>
<evidence type="ECO:0000256" key="1">
    <source>
        <dbReference type="ARBA" id="ARBA00004479"/>
    </source>
</evidence>
<evidence type="ECO:0000256" key="6">
    <source>
        <dbReference type="ARBA" id="ARBA00022692"/>
    </source>
</evidence>
<dbReference type="PROSITE" id="PS00010">
    <property type="entry name" value="ASX_HYDROXYL"/>
    <property type="match status" value="1"/>
</dbReference>
<dbReference type="Pfam" id="PF07645">
    <property type="entry name" value="EGF_CA"/>
    <property type="match status" value="1"/>
</dbReference>
<proteinExistence type="predicted"/>
<keyword evidence="12" id="KW-1133">Transmembrane helix</keyword>
<dbReference type="GO" id="GO:0005886">
    <property type="term" value="C:plasma membrane"/>
    <property type="evidence" value="ECO:0000318"/>
    <property type="project" value="GO_Central"/>
</dbReference>
<dbReference type="InterPro" id="IPR001881">
    <property type="entry name" value="EGF-like_Ca-bd_dom"/>
</dbReference>
<dbReference type="Gene3D" id="3.30.200.20">
    <property type="entry name" value="Phosphorylase Kinase, domain 1"/>
    <property type="match status" value="1"/>
</dbReference>
<dbReference type="InterPro" id="IPR011009">
    <property type="entry name" value="Kinase-like_dom_sf"/>
</dbReference>
<keyword evidence="4" id="KW-0597">Phosphoprotein</keyword>
<dbReference type="FunFam" id="1.10.510.10:FF:000084">
    <property type="entry name" value="Wall-associated receptor kinase 2"/>
    <property type="match status" value="1"/>
</dbReference>
<comment type="catalytic activity">
    <reaction evidence="16">
        <text>L-seryl-[protein] + ATP = O-phospho-L-seryl-[protein] + ADP + H(+)</text>
        <dbReference type="Rhea" id="RHEA:17989"/>
        <dbReference type="Rhea" id="RHEA-COMP:9863"/>
        <dbReference type="Rhea" id="RHEA-COMP:11604"/>
        <dbReference type="ChEBI" id="CHEBI:15378"/>
        <dbReference type="ChEBI" id="CHEBI:29999"/>
        <dbReference type="ChEBI" id="CHEBI:30616"/>
        <dbReference type="ChEBI" id="CHEBI:83421"/>
        <dbReference type="ChEBI" id="CHEBI:456216"/>
    </reaction>
</comment>
<dbReference type="SUPFAM" id="SSF57196">
    <property type="entry name" value="EGF/Laminin"/>
    <property type="match status" value="1"/>
</dbReference>
<dbReference type="FunFam" id="2.10.25.10:FF:000038">
    <property type="entry name" value="Fibrillin 2"/>
    <property type="match status" value="1"/>
</dbReference>
<name>A0A2I4HK36_JUGRE</name>
<keyword evidence="15" id="KW-0325">Glycoprotein</keyword>
<dbReference type="GO" id="GO:0004674">
    <property type="term" value="F:protein serine/threonine kinase activity"/>
    <property type="evidence" value="ECO:0007669"/>
    <property type="project" value="UniProtKB-KW"/>
</dbReference>
<evidence type="ECO:0000256" key="16">
    <source>
        <dbReference type="ARBA" id="ARBA00047558"/>
    </source>
</evidence>
<keyword evidence="5" id="KW-0808">Transferase</keyword>
<dbReference type="FunFam" id="3.30.200.20:FF:000043">
    <property type="entry name" value="Wall-associated receptor kinase 2"/>
    <property type="match status" value="1"/>
</dbReference>
<dbReference type="CDD" id="cd00054">
    <property type="entry name" value="EGF_CA"/>
    <property type="match status" value="1"/>
</dbReference>
<dbReference type="PROSITE" id="PS00108">
    <property type="entry name" value="PROTEIN_KINASE_ST"/>
    <property type="match status" value="1"/>
</dbReference>
<dbReference type="GO" id="GO:0030247">
    <property type="term" value="F:polysaccharide binding"/>
    <property type="evidence" value="ECO:0007669"/>
    <property type="project" value="InterPro"/>
</dbReference>
<dbReference type="PROSITE" id="PS01187">
    <property type="entry name" value="EGF_CA"/>
    <property type="match status" value="1"/>
</dbReference>
<keyword evidence="8" id="KW-0677">Repeat</keyword>
<sequence>MGGYRLLLQVTWIGVIFSEMETFAVAAAHEIALPNCLDHCGDVQIPYPFGTSDDCYLNKDFLINCNQSSTGRDQPQIGSFVIPQISMEGQLEIFLDLAMVCYQESGMLSGYRPSGLLIRTSTFTISNTENVFMAVGCDTFAYLNGKQNNGNFSMGCMSICQNESNVLNGTCSGIGCCQVEIPKKVSNFSLQVGSYSTNHTKVWSFNPCSYAFIVKKGLFNFNSDNLTSLQNNRNLPMVIDWTIGTETCENAQNKPEYVCGANSTCYNPENGYGYRCSCNKGYDGNPYLRQGCKDVDECLHPDLNNCTSQKRCSNTEGNYTCSCPKWHRGDGRKDGKGCALNQRLVNKIAVAGGVGFIVLLISSSWMYLIIKQRKLIKLRERFFRQNGGVILRQQLSSQENSVATARLFSAKELKNATNNYHENLIIGEGGFGTVYKGFLSDNRVVAIKKSKLVDKSQIEQFINEVLILSQINHRNVVKLLGCCLETEVPLLVYEFISNGTLFEHIHHKDRSLSISWETRLKIAGETAEALSYLHSAASPPIIHRDVKSSNILLDCNYTAKVSDFGASRLIPLHQIEVATLVQGTLGYLDPEYLQTSQLTVKSDVYSFGVILIELLTGEKALSFDRPEVERSLAMYFLSAIKEDRLFEILQQNIWTEKNEKQLKEVANLARRCIIVKGEDRPTMKEVAAELEGLRKIDKHSWVNVDSNSEETKYLLGETSDCYKYDAFVHSSVVYDSVKDHTIVAFDGGR</sequence>
<evidence type="ECO:0000256" key="4">
    <source>
        <dbReference type="ARBA" id="ARBA00022553"/>
    </source>
</evidence>
<dbReference type="GeneID" id="109018797"/>
<dbReference type="OrthoDB" id="4062651at2759"/>
<dbReference type="InterPro" id="IPR000719">
    <property type="entry name" value="Prot_kinase_dom"/>
</dbReference>
<dbReference type="GO" id="GO:0007166">
    <property type="term" value="P:cell surface receptor signaling pathway"/>
    <property type="evidence" value="ECO:0000318"/>
    <property type="project" value="GO_Central"/>
</dbReference>
<dbReference type="AlphaFoldDB" id="A0A2I4HK36"/>
<keyword evidence="7" id="KW-0732">Signal</keyword>
<dbReference type="InterPro" id="IPR017441">
    <property type="entry name" value="Protein_kinase_ATP_BS"/>
</dbReference>
<keyword evidence="13" id="KW-0472">Membrane</keyword>
<dbReference type="FunCoup" id="A0A2I4HK36">
    <property type="interactions" value="255"/>
</dbReference>
<dbReference type="Gene3D" id="1.10.510.10">
    <property type="entry name" value="Transferase(Phosphotransferase) domain 1"/>
    <property type="match status" value="1"/>
</dbReference>
<evidence type="ECO:0000256" key="8">
    <source>
        <dbReference type="ARBA" id="ARBA00022737"/>
    </source>
</evidence>
<dbReference type="GO" id="GO:0005524">
    <property type="term" value="F:ATP binding"/>
    <property type="evidence" value="ECO:0007669"/>
    <property type="project" value="UniProtKB-UniRule"/>
</dbReference>
<dbReference type="Pfam" id="PF00069">
    <property type="entry name" value="Pkinase"/>
    <property type="match status" value="1"/>
</dbReference>